<accession>A0A498HCX8</accession>
<keyword evidence="2" id="KW-1185">Reference proteome</keyword>
<proteinExistence type="predicted"/>
<gene>
    <name evidence="1" type="ORF">DVH24_037102</name>
</gene>
<dbReference type="AlphaFoldDB" id="A0A498HCX8"/>
<evidence type="ECO:0000313" key="1">
    <source>
        <dbReference type="EMBL" id="RXH69318.1"/>
    </source>
</evidence>
<reference evidence="1 2" key="1">
    <citation type="submission" date="2018-10" db="EMBL/GenBank/DDBJ databases">
        <title>A high-quality apple genome assembly.</title>
        <authorList>
            <person name="Hu J."/>
        </authorList>
    </citation>
    <scope>NUCLEOTIDE SEQUENCE [LARGE SCALE GENOMIC DNA]</scope>
    <source>
        <strain evidence="2">cv. HFTH1</strain>
        <tissue evidence="1">Young leaf</tissue>
    </source>
</reference>
<dbReference type="EMBL" id="RDQH01000343">
    <property type="protein sequence ID" value="RXH69318.1"/>
    <property type="molecule type" value="Genomic_DNA"/>
</dbReference>
<sequence length="71" mass="7981">MAFSSLYIAYAIVVYVSHKHRKKSVELSCNSSNESDLTVPILSRGRSCTRHSDVIGWYILVMLNTALPHDV</sequence>
<organism evidence="1 2">
    <name type="scientific">Malus domestica</name>
    <name type="common">Apple</name>
    <name type="synonym">Pyrus malus</name>
    <dbReference type="NCBI Taxonomy" id="3750"/>
    <lineage>
        <taxon>Eukaryota</taxon>
        <taxon>Viridiplantae</taxon>
        <taxon>Streptophyta</taxon>
        <taxon>Embryophyta</taxon>
        <taxon>Tracheophyta</taxon>
        <taxon>Spermatophyta</taxon>
        <taxon>Magnoliopsida</taxon>
        <taxon>eudicotyledons</taxon>
        <taxon>Gunneridae</taxon>
        <taxon>Pentapetalae</taxon>
        <taxon>rosids</taxon>
        <taxon>fabids</taxon>
        <taxon>Rosales</taxon>
        <taxon>Rosaceae</taxon>
        <taxon>Amygdaloideae</taxon>
        <taxon>Maleae</taxon>
        <taxon>Malus</taxon>
    </lineage>
</organism>
<evidence type="ECO:0000313" key="2">
    <source>
        <dbReference type="Proteomes" id="UP000290289"/>
    </source>
</evidence>
<protein>
    <submittedName>
        <fullName evidence="1">Uncharacterized protein</fullName>
    </submittedName>
</protein>
<name>A0A498HCX8_MALDO</name>
<dbReference type="Proteomes" id="UP000290289">
    <property type="component" value="Chromosome 17"/>
</dbReference>
<comment type="caution">
    <text evidence="1">The sequence shown here is derived from an EMBL/GenBank/DDBJ whole genome shotgun (WGS) entry which is preliminary data.</text>
</comment>